<dbReference type="EMBL" id="WMBA01000010">
    <property type="protein sequence ID" value="MTD54203.1"/>
    <property type="molecule type" value="Genomic_DNA"/>
</dbReference>
<organism evidence="6 7">
    <name type="scientific">Amycolatopsis pithecellobii</name>
    <dbReference type="NCBI Taxonomy" id="664692"/>
    <lineage>
        <taxon>Bacteria</taxon>
        <taxon>Bacillati</taxon>
        <taxon>Actinomycetota</taxon>
        <taxon>Actinomycetes</taxon>
        <taxon>Pseudonocardiales</taxon>
        <taxon>Pseudonocardiaceae</taxon>
        <taxon>Amycolatopsis</taxon>
    </lineage>
</organism>
<evidence type="ECO:0000259" key="5">
    <source>
        <dbReference type="PROSITE" id="PS50240"/>
    </source>
</evidence>
<dbReference type="InterPro" id="IPR050430">
    <property type="entry name" value="Peptidase_S1"/>
</dbReference>
<proteinExistence type="inferred from homology"/>
<protein>
    <submittedName>
        <fullName evidence="6">Trypsin-like serine protease</fullName>
    </submittedName>
</protein>
<name>A0A6N7YZ72_9PSEU</name>
<gene>
    <name evidence="6" type="ORF">GKO32_09475</name>
</gene>
<dbReference type="Pfam" id="PF00089">
    <property type="entry name" value="Trypsin"/>
    <property type="match status" value="1"/>
</dbReference>
<feature type="compositionally biased region" description="Pro residues" evidence="3">
    <location>
        <begin position="253"/>
        <end position="271"/>
    </location>
</feature>
<dbReference type="PANTHER" id="PTHR24276:SF98">
    <property type="entry name" value="FI18310P1-RELATED"/>
    <property type="match status" value="1"/>
</dbReference>
<dbReference type="CDD" id="cd00190">
    <property type="entry name" value="Tryp_SPc"/>
    <property type="match status" value="1"/>
</dbReference>
<dbReference type="PRINTS" id="PR00722">
    <property type="entry name" value="CHYMOTRYPSIN"/>
</dbReference>
<keyword evidence="6" id="KW-0378">Hydrolase</keyword>
<evidence type="ECO:0000313" key="7">
    <source>
        <dbReference type="Proteomes" id="UP000440096"/>
    </source>
</evidence>
<dbReference type="InterPro" id="IPR001314">
    <property type="entry name" value="Peptidase_S1A"/>
</dbReference>
<evidence type="ECO:0000256" key="2">
    <source>
        <dbReference type="ARBA" id="ARBA00023157"/>
    </source>
</evidence>
<dbReference type="InterPro" id="IPR018114">
    <property type="entry name" value="TRYPSIN_HIS"/>
</dbReference>
<dbReference type="PANTHER" id="PTHR24276">
    <property type="entry name" value="POLYSERASE-RELATED"/>
    <property type="match status" value="1"/>
</dbReference>
<evidence type="ECO:0000256" key="3">
    <source>
        <dbReference type="SAM" id="MobiDB-lite"/>
    </source>
</evidence>
<dbReference type="SUPFAM" id="SSF50494">
    <property type="entry name" value="Trypsin-like serine proteases"/>
    <property type="match status" value="1"/>
</dbReference>
<feature type="signal peptide" evidence="4">
    <location>
        <begin position="1"/>
        <end position="24"/>
    </location>
</feature>
<dbReference type="GO" id="GO:0006508">
    <property type="term" value="P:proteolysis"/>
    <property type="evidence" value="ECO:0007669"/>
    <property type="project" value="UniProtKB-KW"/>
</dbReference>
<evidence type="ECO:0000256" key="1">
    <source>
        <dbReference type="ARBA" id="ARBA00007664"/>
    </source>
</evidence>
<dbReference type="PROSITE" id="PS00134">
    <property type="entry name" value="TRYPSIN_HIS"/>
    <property type="match status" value="1"/>
</dbReference>
<evidence type="ECO:0000256" key="4">
    <source>
        <dbReference type="SAM" id="SignalP"/>
    </source>
</evidence>
<feature type="region of interest" description="Disordered" evidence="3">
    <location>
        <begin position="250"/>
        <end position="271"/>
    </location>
</feature>
<sequence length="271" mass="27249">MRAVLAGAACCLLAVLFVVQPGSAAEPRIVGGTEADQQYSFAAALQTTDGEFFCGGSLLDASWLVTAAHCVQGRDPSSFTAHVGSNDRTQGGELAKPDKVVVSPDYNSAGAGGDIALVHVSAPVTAAPIRLGTATAVGSTVRLLGWGQTCPTPGCGGGPTMLQQLDSQLVDPARCTAPINPGVELCTDSPDAKSGACFGDSGGPELTQMDGHWALLGVTSRPGAESSTCATAPSIYTSAVAYAAWITKLVSPPSSPTPTPTQPSPTPTPAP</sequence>
<keyword evidence="2" id="KW-1015">Disulfide bond</keyword>
<dbReference type="FunFam" id="2.40.10.10:FF:000068">
    <property type="entry name" value="transmembrane protease serine 2"/>
    <property type="match status" value="1"/>
</dbReference>
<dbReference type="Gene3D" id="2.40.10.10">
    <property type="entry name" value="Trypsin-like serine proteases"/>
    <property type="match status" value="1"/>
</dbReference>
<accession>A0A6N7YZ72</accession>
<dbReference type="InterPro" id="IPR001254">
    <property type="entry name" value="Trypsin_dom"/>
</dbReference>
<keyword evidence="7" id="KW-1185">Reference proteome</keyword>
<feature type="chain" id="PRO_5027099086" evidence="4">
    <location>
        <begin position="25"/>
        <end position="271"/>
    </location>
</feature>
<reference evidence="6 7" key="1">
    <citation type="submission" date="2019-11" db="EMBL/GenBank/DDBJ databases">
        <title>Draft genome of Amycolatopsis RM579.</title>
        <authorList>
            <person name="Duangmal K."/>
            <person name="Mingma R."/>
        </authorList>
    </citation>
    <scope>NUCLEOTIDE SEQUENCE [LARGE SCALE GENOMIC DNA]</scope>
    <source>
        <strain evidence="6 7">RM579</strain>
    </source>
</reference>
<dbReference type="InterPro" id="IPR043504">
    <property type="entry name" value="Peptidase_S1_PA_chymotrypsin"/>
</dbReference>
<evidence type="ECO:0000313" key="6">
    <source>
        <dbReference type="EMBL" id="MTD54203.1"/>
    </source>
</evidence>
<comment type="similarity">
    <text evidence="1">Belongs to the peptidase S1 family.</text>
</comment>
<comment type="caution">
    <text evidence="6">The sequence shown here is derived from an EMBL/GenBank/DDBJ whole genome shotgun (WGS) entry which is preliminary data.</text>
</comment>
<keyword evidence="6" id="KW-0645">Protease</keyword>
<dbReference type="Proteomes" id="UP000440096">
    <property type="component" value="Unassembled WGS sequence"/>
</dbReference>
<feature type="domain" description="Peptidase S1" evidence="5">
    <location>
        <begin position="29"/>
        <end position="251"/>
    </location>
</feature>
<dbReference type="SMART" id="SM00020">
    <property type="entry name" value="Tryp_SPc"/>
    <property type="match status" value="1"/>
</dbReference>
<dbReference type="AlphaFoldDB" id="A0A6N7YZ72"/>
<dbReference type="GO" id="GO:0004252">
    <property type="term" value="F:serine-type endopeptidase activity"/>
    <property type="evidence" value="ECO:0007669"/>
    <property type="project" value="InterPro"/>
</dbReference>
<dbReference type="PROSITE" id="PS50240">
    <property type="entry name" value="TRYPSIN_DOM"/>
    <property type="match status" value="1"/>
</dbReference>
<keyword evidence="4" id="KW-0732">Signal</keyword>
<dbReference type="InterPro" id="IPR009003">
    <property type="entry name" value="Peptidase_S1_PA"/>
</dbReference>